<evidence type="ECO:0000313" key="2">
    <source>
        <dbReference type="Proteomes" id="UP001213721"/>
    </source>
</evidence>
<dbReference type="InterPro" id="IPR029044">
    <property type="entry name" value="Nucleotide-diphossugar_trans"/>
</dbReference>
<dbReference type="Proteomes" id="UP001213721">
    <property type="component" value="Chromosome"/>
</dbReference>
<accession>A0AAX3NXG9</accession>
<reference evidence="1" key="1">
    <citation type="submission" date="2023-02" db="EMBL/GenBank/DDBJ databases">
        <title>The sequence of Aeromonas allosaccharophila K520.</title>
        <authorList>
            <person name="Luo X."/>
        </authorList>
    </citation>
    <scope>NUCLEOTIDE SEQUENCE</scope>
    <source>
        <strain evidence="1">K520</strain>
    </source>
</reference>
<proteinExistence type="predicted"/>
<dbReference type="EMBL" id="CP118988">
    <property type="protein sequence ID" value="WED78047.1"/>
    <property type="molecule type" value="Genomic_DNA"/>
</dbReference>
<dbReference type="AlphaFoldDB" id="A0AAX3NXG9"/>
<gene>
    <name evidence="1" type="ORF">PYU98_07435</name>
</gene>
<organism evidence="1 2">
    <name type="scientific">Aeromonas allosaccharophila</name>
    <dbReference type="NCBI Taxonomy" id="656"/>
    <lineage>
        <taxon>Bacteria</taxon>
        <taxon>Pseudomonadati</taxon>
        <taxon>Pseudomonadota</taxon>
        <taxon>Gammaproteobacteria</taxon>
        <taxon>Aeromonadales</taxon>
        <taxon>Aeromonadaceae</taxon>
        <taxon>Aeromonas</taxon>
    </lineage>
</organism>
<dbReference type="SUPFAM" id="SSF53448">
    <property type="entry name" value="Nucleotide-diphospho-sugar transferases"/>
    <property type="match status" value="1"/>
</dbReference>
<name>A0AAX3NXG9_9GAMM</name>
<evidence type="ECO:0000313" key="1">
    <source>
        <dbReference type="EMBL" id="WED78047.1"/>
    </source>
</evidence>
<dbReference type="RefSeq" id="WP_275057795.1">
    <property type="nucleotide sequence ID" value="NZ_CP118988.1"/>
</dbReference>
<sequence length="234" mass="27392">MDFIHLSKIAGYATKLNNVLFIVSYQESEPLDSVPELNNITLVSPDKQMSRTEHWTFILTKIKLYECHTFSFLFYGDELECGIFADMVLPRYGMVYSNSYLICKEGVFSFKRNIRILSDERKNINLLMNLGLATVAPLQKFLFKKECAERISFPEGNPYFSDQEAIMSLLSHEEISLRYVDSPFYIFNLNQRNIENNINLIAKLKMAKRFFKKYNFKFGFLLYAILQLVKSVTR</sequence>
<protein>
    <submittedName>
        <fullName evidence="1">Uncharacterized protein</fullName>
    </submittedName>
</protein>